<name>A0ACC1MLJ0_9HYPO</name>
<reference evidence="1" key="1">
    <citation type="submission" date="2022-08" db="EMBL/GenBank/DDBJ databases">
        <title>Genome Sequence of Lecanicillium fungicola.</title>
        <authorList>
            <person name="Buettner E."/>
        </authorList>
    </citation>
    <scope>NUCLEOTIDE SEQUENCE</scope>
    <source>
        <strain evidence="1">Babe33</strain>
    </source>
</reference>
<organism evidence="1 2">
    <name type="scientific">Zarea fungicola</name>
    <dbReference type="NCBI Taxonomy" id="93591"/>
    <lineage>
        <taxon>Eukaryota</taxon>
        <taxon>Fungi</taxon>
        <taxon>Dikarya</taxon>
        <taxon>Ascomycota</taxon>
        <taxon>Pezizomycotina</taxon>
        <taxon>Sordariomycetes</taxon>
        <taxon>Hypocreomycetidae</taxon>
        <taxon>Hypocreales</taxon>
        <taxon>Cordycipitaceae</taxon>
        <taxon>Zarea</taxon>
    </lineage>
</organism>
<sequence>MSLWQPHSVLDHAVTMGIVVPHILKRVGPFQGLVALLKLMFWFAPKATLELIWQRYLTAKKNQPLYIQQATIVEDFALRLLRWVGPSLPRGVLRAVTDKSAASAIVKWRARRNGYTAATYSEHVEEKVLEEGPERTEGIWVRHDKTNKHDIIVYYIHGGGYAVLSAKFYLEFALAFQDILIKQGYENPAIFSLEYTLAPDKRYPGQLNEAVLGYKEVIAAADNRTKICIGGDSAGGMLTLSLLQELALRKLRDESLRHPDLALLISPWVTLKTHLHRKTDLDYIQPDILHRFADVYTGGMLSYQSPASPGSCQDEGVWQAARPQNGYIVTYGEEEGLADDIKYFIEHQKTRGVDVTVLMDQGGVHVWPVLSLQICNTNEKRTKGIESIVREIRRALGTS</sequence>
<evidence type="ECO:0000313" key="1">
    <source>
        <dbReference type="EMBL" id="KAJ2967887.1"/>
    </source>
</evidence>
<dbReference type="EMBL" id="JANJQO010002162">
    <property type="protein sequence ID" value="KAJ2967887.1"/>
    <property type="molecule type" value="Genomic_DNA"/>
</dbReference>
<gene>
    <name evidence="1" type="ORF">NQ176_g9451</name>
</gene>
<keyword evidence="2" id="KW-1185">Reference proteome</keyword>
<protein>
    <submittedName>
        <fullName evidence="1">Uncharacterized protein</fullName>
    </submittedName>
</protein>
<accession>A0ACC1MLJ0</accession>
<evidence type="ECO:0000313" key="2">
    <source>
        <dbReference type="Proteomes" id="UP001143910"/>
    </source>
</evidence>
<proteinExistence type="predicted"/>
<comment type="caution">
    <text evidence="1">The sequence shown here is derived from an EMBL/GenBank/DDBJ whole genome shotgun (WGS) entry which is preliminary data.</text>
</comment>
<dbReference type="Proteomes" id="UP001143910">
    <property type="component" value="Unassembled WGS sequence"/>
</dbReference>